<feature type="non-terminal residue" evidence="3">
    <location>
        <position position="136"/>
    </location>
</feature>
<dbReference type="PANTHER" id="PTHR46228">
    <property type="entry name" value="KELCH DOMAIN-CONTAINING PROTEIN"/>
    <property type="match status" value="1"/>
</dbReference>
<evidence type="ECO:0000313" key="3">
    <source>
        <dbReference type="EMBL" id="MCH79986.1"/>
    </source>
</evidence>
<keyword evidence="1" id="KW-0880">Kelch repeat</keyword>
<reference evidence="3 4" key="1">
    <citation type="journal article" date="2018" name="Front. Plant Sci.">
        <title>Red Clover (Trifolium pratense) and Zigzag Clover (T. medium) - A Picture of Genomic Similarities and Differences.</title>
        <authorList>
            <person name="Dluhosova J."/>
            <person name="Istvanek J."/>
            <person name="Nedelnik J."/>
            <person name="Repkova J."/>
        </authorList>
    </citation>
    <scope>NUCLEOTIDE SEQUENCE [LARGE SCALE GENOMIC DNA]</scope>
    <source>
        <strain evidence="4">cv. 10/8</strain>
        <tissue evidence="3">Leaf</tissue>
    </source>
</reference>
<dbReference type="AlphaFoldDB" id="A0A392LYG2"/>
<dbReference type="InterPro" id="IPR036815">
    <property type="entry name" value="14-3-3_dom_sf"/>
</dbReference>
<dbReference type="SUPFAM" id="SSF48445">
    <property type="entry name" value="14-3-3 protein"/>
    <property type="match status" value="1"/>
</dbReference>
<name>A0A392LYG2_9FABA</name>
<sequence length="136" mass="15446">MRTGRPMMNPHDEYELVYVMLQKRLEQLLRHQNRLHQSWPWILQTLKLSPTHPIRLGLTLNFLVFYPDCACGIAKQLDGSDAARGTVNQTWSQPAIKGTPPTPRDSHTCSVVGDRLFVFGGTDGMNPLKDLHILDI</sequence>
<dbReference type="InterPro" id="IPR015915">
    <property type="entry name" value="Kelch-typ_b-propeller"/>
</dbReference>
<dbReference type="SUPFAM" id="SSF117281">
    <property type="entry name" value="Kelch motif"/>
    <property type="match status" value="1"/>
</dbReference>
<dbReference type="Gene3D" id="2.120.10.80">
    <property type="entry name" value="Kelch-type beta propeller"/>
    <property type="match status" value="1"/>
</dbReference>
<comment type="caution">
    <text evidence="3">The sequence shown here is derived from an EMBL/GenBank/DDBJ whole genome shotgun (WGS) entry which is preliminary data.</text>
</comment>
<dbReference type="Pfam" id="PF24681">
    <property type="entry name" value="Kelch_KLHDC2_KLHL20_DRC7"/>
    <property type="match status" value="1"/>
</dbReference>
<organism evidence="3 4">
    <name type="scientific">Trifolium medium</name>
    <dbReference type="NCBI Taxonomy" id="97028"/>
    <lineage>
        <taxon>Eukaryota</taxon>
        <taxon>Viridiplantae</taxon>
        <taxon>Streptophyta</taxon>
        <taxon>Embryophyta</taxon>
        <taxon>Tracheophyta</taxon>
        <taxon>Spermatophyta</taxon>
        <taxon>Magnoliopsida</taxon>
        <taxon>eudicotyledons</taxon>
        <taxon>Gunneridae</taxon>
        <taxon>Pentapetalae</taxon>
        <taxon>rosids</taxon>
        <taxon>fabids</taxon>
        <taxon>Fabales</taxon>
        <taxon>Fabaceae</taxon>
        <taxon>Papilionoideae</taxon>
        <taxon>50 kb inversion clade</taxon>
        <taxon>NPAAA clade</taxon>
        <taxon>Hologalegina</taxon>
        <taxon>IRL clade</taxon>
        <taxon>Trifolieae</taxon>
        <taxon>Trifolium</taxon>
    </lineage>
</organism>
<gene>
    <name evidence="3" type="ORF">A2U01_0000748</name>
</gene>
<dbReference type="EMBL" id="LXQA010000560">
    <property type="protein sequence ID" value="MCH79986.1"/>
    <property type="molecule type" value="Genomic_DNA"/>
</dbReference>
<protein>
    <submittedName>
        <fullName evidence="3">RING finger protein B-like</fullName>
    </submittedName>
</protein>
<keyword evidence="4" id="KW-1185">Reference proteome</keyword>
<evidence type="ECO:0000256" key="2">
    <source>
        <dbReference type="ARBA" id="ARBA00022737"/>
    </source>
</evidence>
<keyword evidence="2" id="KW-0677">Repeat</keyword>
<evidence type="ECO:0000313" key="4">
    <source>
        <dbReference type="Proteomes" id="UP000265520"/>
    </source>
</evidence>
<dbReference type="PANTHER" id="PTHR46228:SF2">
    <property type="entry name" value="KELCH REPEAT PROTEIN (AFU_ORTHOLOGUE AFUA_4G14350)"/>
    <property type="match status" value="1"/>
</dbReference>
<evidence type="ECO:0000256" key="1">
    <source>
        <dbReference type="ARBA" id="ARBA00022441"/>
    </source>
</evidence>
<proteinExistence type="predicted"/>
<dbReference type="Proteomes" id="UP000265520">
    <property type="component" value="Unassembled WGS sequence"/>
</dbReference>
<accession>A0A392LYG2</accession>